<dbReference type="Proteomes" id="UP000193642">
    <property type="component" value="Unassembled WGS sequence"/>
</dbReference>
<dbReference type="AlphaFoldDB" id="A0A1Y2BGK7"/>
<feature type="region of interest" description="Disordered" evidence="1">
    <location>
        <begin position="249"/>
        <end position="273"/>
    </location>
</feature>
<organism evidence="2 3">
    <name type="scientific">Rhizoclosmatium globosum</name>
    <dbReference type="NCBI Taxonomy" id="329046"/>
    <lineage>
        <taxon>Eukaryota</taxon>
        <taxon>Fungi</taxon>
        <taxon>Fungi incertae sedis</taxon>
        <taxon>Chytridiomycota</taxon>
        <taxon>Chytridiomycota incertae sedis</taxon>
        <taxon>Chytridiomycetes</taxon>
        <taxon>Chytridiales</taxon>
        <taxon>Chytriomycetaceae</taxon>
        <taxon>Rhizoclosmatium</taxon>
    </lineage>
</organism>
<sequence length="376" mass="42254">MQSSKTIDIIEPLTGPMNRISWEFALKGVLARHSLIHCIDTHYIRGGNIALDDDGAEEARNNDPNQIHHAFTENNGVFTLVNAVANQNQAFPGNLRENMAAISLIIINISANLKMVPPSDSTCAYAVLQKLFARTNTVNDQQVKTIVKDFTNFKMEATESISEYMDRFRKLIRPIMANTNVRAFATLDTFAKHKVTITDGLTAFFANQKGRINDDATVNNLDELQTLLEKIEVELDYKPIMAVTHLDISEETTQPTPKHGKQPKPGKPDFRYNPLAKAKKQVPREYICKTCNGKGSHWSWQCKKDPRFNDFIAKKGNTGKDQRYKGKYDSKARSNLSADDIVKQVIETLKGSSANHNLSNELREAIAQTETRLDTS</sequence>
<keyword evidence="3" id="KW-1185">Reference proteome</keyword>
<reference evidence="2 3" key="1">
    <citation type="submission" date="2016-07" db="EMBL/GenBank/DDBJ databases">
        <title>Pervasive Adenine N6-methylation of Active Genes in Fungi.</title>
        <authorList>
            <consortium name="DOE Joint Genome Institute"/>
            <person name="Mondo S.J."/>
            <person name="Dannebaum R.O."/>
            <person name="Kuo R.C."/>
            <person name="Labutti K."/>
            <person name="Haridas S."/>
            <person name="Kuo A."/>
            <person name="Salamov A."/>
            <person name="Ahrendt S.R."/>
            <person name="Lipzen A."/>
            <person name="Sullivan W."/>
            <person name="Andreopoulos W.B."/>
            <person name="Clum A."/>
            <person name="Lindquist E."/>
            <person name="Daum C."/>
            <person name="Ramamoorthy G.K."/>
            <person name="Gryganskyi A."/>
            <person name="Culley D."/>
            <person name="Magnuson J.K."/>
            <person name="James T.Y."/>
            <person name="O'Malley M.A."/>
            <person name="Stajich J.E."/>
            <person name="Spatafora J.W."/>
            <person name="Visel A."/>
            <person name="Grigoriev I.V."/>
        </authorList>
    </citation>
    <scope>NUCLEOTIDE SEQUENCE [LARGE SCALE GENOMIC DNA]</scope>
    <source>
        <strain evidence="2 3">JEL800</strain>
    </source>
</reference>
<evidence type="ECO:0008006" key="4">
    <source>
        <dbReference type="Google" id="ProtNLM"/>
    </source>
</evidence>
<proteinExistence type="predicted"/>
<comment type="caution">
    <text evidence="2">The sequence shown here is derived from an EMBL/GenBank/DDBJ whole genome shotgun (WGS) entry which is preliminary data.</text>
</comment>
<dbReference type="EMBL" id="MCGO01000067">
    <property type="protein sequence ID" value="ORY33617.1"/>
    <property type="molecule type" value="Genomic_DNA"/>
</dbReference>
<dbReference type="OrthoDB" id="2179244at2759"/>
<evidence type="ECO:0000313" key="2">
    <source>
        <dbReference type="EMBL" id="ORY33617.1"/>
    </source>
</evidence>
<evidence type="ECO:0000313" key="3">
    <source>
        <dbReference type="Proteomes" id="UP000193642"/>
    </source>
</evidence>
<gene>
    <name evidence="2" type="ORF">BCR33DRAFT_743807</name>
</gene>
<accession>A0A1Y2BGK7</accession>
<name>A0A1Y2BGK7_9FUNG</name>
<protein>
    <recommendedName>
        <fullName evidence="4">CCHC-type domain-containing protein</fullName>
    </recommendedName>
</protein>
<evidence type="ECO:0000256" key="1">
    <source>
        <dbReference type="SAM" id="MobiDB-lite"/>
    </source>
</evidence>